<organism evidence="2 3">
    <name type="scientific">Trametes coccinea (strain BRFM310)</name>
    <name type="common">Pycnoporus coccineus</name>
    <dbReference type="NCBI Taxonomy" id="1353009"/>
    <lineage>
        <taxon>Eukaryota</taxon>
        <taxon>Fungi</taxon>
        <taxon>Dikarya</taxon>
        <taxon>Basidiomycota</taxon>
        <taxon>Agaricomycotina</taxon>
        <taxon>Agaricomycetes</taxon>
        <taxon>Polyporales</taxon>
        <taxon>Polyporaceae</taxon>
        <taxon>Trametes</taxon>
    </lineage>
</organism>
<gene>
    <name evidence="2" type="ORF">PYCCODRAFT_728810</name>
</gene>
<accession>A0A1Y2IFZ1</accession>
<evidence type="ECO:0000313" key="3">
    <source>
        <dbReference type="Proteomes" id="UP000193067"/>
    </source>
</evidence>
<keyword evidence="3" id="KW-1185">Reference proteome</keyword>
<reference evidence="2 3" key="1">
    <citation type="journal article" date="2015" name="Biotechnol. Biofuels">
        <title>Enhanced degradation of softwood versus hardwood by the white-rot fungus Pycnoporus coccineus.</title>
        <authorList>
            <person name="Couturier M."/>
            <person name="Navarro D."/>
            <person name="Chevret D."/>
            <person name="Henrissat B."/>
            <person name="Piumi F."/>
            <person name="Ruiz-Duenas F.J."/>
            <person name="Martinez A.T."/>
            <person name="Grigoriev I.V."/>
            <person name="Riley R."/>
            <person name="Lipzen A."/>
            <person name="Berrin J.G."/>
            <person name="Master E.R."/>
            <person name="Rosso M.N."/>
        </authorList>
    </citation>
    <scope>NUCLEOTIDE SEQUENCE [LARGE SCALE GENOMIC DNA]</scope>
    <source>
        <strain evidence="2 3">BRFM310</strain>
    </source>
</reference>
<dbReference type="OrthoDB" id="2757709at2759"/>
<proteinExistence type="predicted"/>
<feature type="region of interest" description="Disordered" evidence="1">
    <location>
        <begin position="22"/>
        <end position="46"/>
    </location>
</feature>
<protein>
    <submittedName>
        <fullName evidence="2">Uncharacterized protein</fullName>
    </submittedName>
</protein>
<evidence type="ECO:0000313" key="2">
    <source>
        <dbReference type="EMBL" id="OSD00039.1"/>
    </source>
</evidence>
<dbReference type="Proteomes" id="UP000193067">
    <property type="component" value="Unassembled WGS sequence"/>
</dbReference>
<evidence type="ECO:0000256" key="1">
    <source>
        <dbReference type="SAM" id="MobiDB-lite"/>
    </source>
</evidence>
<sequence length="396" mass="44914">MVRSPVNHSLIRAVIRGGQTLYHEERARPQGNPTTQHGTTYKPRQARSRFDIEAEKLSRDNLQMGKRIIWAACLVVNREEISLLDVEETFAGVWPGRPEEGGSGGGEWVRLISKANREPWKSLKVVNIRTEERLLEFYQELVSTGTSQDGWSQVESLSLDTQLNADALSVLVDCLPRMSLRRLRLVVYSGDKSWQVALGRNGMLGNLFSNLPLLEELIIDCPWDVLESGCAYPGTLDEWTAAIAQAPQLKTFTVAEALILRSASQNNAWLADATMEEKVLVQDGEDSGYFSGSEAPLFDVPLNGTLDPPFTALDHEDRLRTFACKLFDRLSANDSVNLREVLFLPQRSFWAKCTVQVYRRGQSGAQARPYKRFWEHDWREWEWMPPSPQMKSSEQK</sequence>
<dbReference type="EMBL" id="KZ084122">
    <property type="protein sequence ID" value="OSD00039.1"/>
    <property type="molecule type" value="Genomic_DNA"/>
</dbReference>
<dbReference type="AlphaFoldDB" id="A0A1Y2IFZ1"/>
<name>A0A1Y2IFZ1_TRAC3</name>